<dbReference type="PANTHER" id="PTHR33053:SF24">
    <property type="entry name" value="TRANSPOSASE DOMAIN-CONTAINING PROTEIN"/>
    <property type="match status" value="1"/>
</dbReference>
<reference evidence="1" key="1">
    <citation type="submission" date="2020-04" db="EMBL/GenBank/DDBJ databases">
        <authorList>
            <person name="Alioto T."/>
            <person name="Alioto T."/>
            <person name="Gomez Garrido J."/>
        </authorList>
    </citation>
    <scope>NUCLEOTIDE SEQUENCE</scope>
    <source>
        <strain evidence="1">A484AB</strain>
    </source>
</reference>
<evidence type="ECO:0000313" key="2">
    <source>
        <dbReference type="Proteomes" id="UP001152795"/>
    </source>
</evidence>
<dbReference type="PANTHER" id="PTHR33053">
    <property type="entry name" value="PROTEIN, PUTATIVE-RELATED"/>
    <property type="match status" value="1"/>
</dbReference>
<dbReference type="OrthoDB" id="5986221at2759"/>
<sequence length="1006" mass="113787">MEYVYFPLEKALLENFQSYPDSVKDSVDTLEITLNLDGIPLFKSSQSSLWPVLCGIMNLTPVRIFPIALTYGKSKPKNLDFLHDTVRDLNMVLKQGLSCGSKVLKVSLRCVVCDAPAKAFVKYEKLVLNDNGEIVETEFVVEGRKQPLIEIRERTLKNQEKFMRHRADDEYGIMTHENVTTLLKAIDEYNEGESLKSMQNRLKDIERTRHIKIWHDLSTIANHGHLVFMVSSLYDPAVHYTNAEYQNLTGCKKVDVQTKVETPEVYIVARSGSSDVEQLTYIDTRLECLEDLSVKLQTNAGNDVNDVMSFFHGDSPARQLESGQQKGGNSYCSGSAAKAQQAYDLDICFSCHYLSLTERQQLVLSGPLGRKNSLAKVSKPFQNLKKDELIRELNARHIYEGETKKDLEKLLTEELHGVQRVPALLYTNPTSTLESINCGKYEVLSFEPLHDIGKHIENVLTELPFHLPKKEATAVKDVLQCSIGGKDTKRTFDYRCALIILAKQSSQIISSNLVQELLSTLVEIQRIAYSYEAERTPKSVLRLHNMTWYHAILCREIFGFKLKELTTRKLYGNYYHNITSHAAIQHRLINGKACNVEEQERIFNTITNITKSTSSYHPSHIIGNIFIRLQAEKEMQIFQGSCDSKQEASVSHLASSLPAYGNTIIPSKFIEKHIRSWQAHLERISDFLLAGQGSWWVQQEHGNVEFLDGEGAESTHSQGPLLHHFRSSNFRAEEDYLAKCWKECLENGVTLPISVVRVDDGSGQMKIVRLLPEDTTKSKSTQLDDDKEQPQPSCNPTEKMLLDTEIVGFHVHPHDNSDLPPSELDDSEASNELNNPSTLNSVITITESINAKGFAAMPTADSTSCPKVDIPVVLSPCSISTTAGENSETGSTRELCKTKLGRAVDFVLGQSNEVLQFDKARQQHKQSPSDKFFLAKFMKLVAVMEVRVSKQQQQIRQELGQWEKEFFLRHNRVATQKDIATCTHAKLLRDKLKYAKAILNKIRNKE</sequence>
<dbReference type="Proteomes" id="UP001152795">
    <property type="component" value="Unassembled WGS sequence"/>
</dbReference>
<protein>
    <submittedName>
        <fullName evidence="1">Uncharacterized protein</fullName>
    </submittedName>
</protein>
<keyword evidence="2" id="KW-1185">Reference proteome</keyword>
<accession>A0A7D9HRK0</accession>
<comment type="caution">
    <text evidence="1">The sequence shown here is derived from an EMBL/GenBank/DDBJ whole genome shotgun (WGS) entry which is preliminary data.</text>
</comment>
<dbReference type="AlphaFoldDB" id="A0A7D9HRK0"/>
<evidence type="ECO:0000313" key="1">
    <source>
        <dbReference type="EMBL" id="CAB3991832.1"/>
    </source>
</evidence>
<organism evidence="1 2">
    <name type="scientific">Paramuricea clavata</name>
    <name type="common">Red gorgonian</name>
    <name type="synonym">Violescent sea-whip</name>
    <dbReference type="NCBI Taxonomy" id="317549"/>
    <lineage>
        <taxon>Eukaryota</taxon>
        <taxon>Metazoa</taxon>
        <taxon>Cnidaria</taxon>
        <taxon>Anthozoa</taxon>
        <taxon>Octocorallia</taxon>
        <taxon>Malacalcyonacea</taxon>
        <taxon>Plexauridae</taxon>
        <taxon>Paramuricea</taxon>
    </lineage>
</organism>
<dbReference type="EMBL" id="CACRXK020001925">
    <property type="protein sequence ID" value="CAB3991832.1"/>
    <property type="molecule type" value="Genomic_DNA"/>
</dbReference>
<name>A0A7D9HRK0_PARCT</name>
<proteinExistence type="predicted"/>
<gene>
    <name evidence="1" type="ORF">PACLA_8A080592</name>
</gene>